<dbReference type="InterPro" id="IPR032465">
    <property type="entry name" value="ACMSD"/>
</dbReference>
<dbReference type="RefSeq" id="WP_270678431.1">
    <property type="nucleotide sequence ID" value="NZ_JAQFWP010000025.1"/>
</dbReference>
<dbReference type="CDD" id="cd01292">
    <property type="entry name" value="metallo-dependent_hydrolases"/>
    <property type="match status" value="1"/>
</dbReference>
<feature type="domain" description="Amidohydrolase-related" evidence="2">
    <location>
        <begin position="26"/>
        <end position="291"/>
    </location>
</feature>
<reference evidence="3" key="1">
    <citation type="submission" date="2023-01" db="EMBL/GenBank/DDBJ databases">
        <title>Draft genome sequence of Nocardiopsis sp. LSu2-4 isolated from halophytes.</title>
        <authorList>
            <person name="Duangmal K."/>
            <person name="Chantavorakit T."/>
        </authorList>
    </citation>
    <scope>NUCLEOTIDE SEQUENCE</scope>
    <source>
        <strain evidence="3">LSu2-4</strain>
    </source>
</reference>
<comment type="caution">
    <text evidence="3">The sequence shown here is derived from an EMBL/GenBank/DDBJ whole genome shotgun (WGS) entry which is preliminary data.</text>
</comment>
<dbReference type="InterPro" id="IPR006680">
    <property type="entry name" value="Amidohydro-rel"/>
</dbReference>
<evidence type="ECO:0000256" key="1">
    <source>
        <dbReference type="ARBA" id="ARBA00023239"/>
    </source>
</evidence>
<proteinExistence type="predicted"/>
<evidence type="ECO:0000259" key="2">
    <source>
        <dbReference type="Pfam" id="PF04909"/>
    </source>
</evidence>
<keyword evidence="4" id="KW-1185">Reference proteome</keyword>
<dbReference type="Proteomes" id="UP001165685">
    <property type="component" value="Unassembled WGS sequence"/>
</dbReference>
<sequence>MTYAASADETADVRAFWEGLGLPGLIDVHTHFMPQRVLGKVWAYFDALGEGVWPITYRQDEAERADLLRRFGVVRYTSLLYPHKPGMAEWLNGWAAEFAAAHDDCLHSATFFPEPEAERYVADALSSGARVFKAHLQVGGYDPRDPLLDRVWGALADAGVPAVVHCGSGPLEGPFTGPGPFGEVLRAHPDLKAVIAHAGSPEYTEFLGLAEQYDGVHLDTTMVFTDFTERMAPFPPEEVPRLKALEDRILLGTDFPNIPYPYVHQLRSLAGLGLGDGWMRSVLYGNGARLFSV</sequence>
<dbReference type="PANTHER" id="PTHR21240:SF28">
    <property type="entry name" value="ISO-OROTATE DECARBOXYLASE (EUROFUNG)"/>
    <property type="match status" value="1"/>
</dbReference>
<evidence type="ECO:0000313" key="4">
    <source>
        <dbReference type="Proteomes" id="UP001165685"/>
    </source>
</evidence>
<organism evidence="3 4">
    <name type="scientific">Nocardiopsis suaedae</name>
    <dbReference type="NCBI Taxonomy" id="3018444"/>
    <lineage>
        <taxon>Bacteria</taxon>
        <taxon>Bacillati</taxon>
        <taxon>Actinomycetota</taxon>
        <taxon>Actinomycetes</taxon>
        <taxon>Streptosporangiales</taxon>
        <taxon>Nocardiopsidaceae</taxon>
        <taxon>Nocardiopsis</taxon>
    </lineage>
</organism>
<gene>
    <name evidence="3" type="ORF">O4U47_14790</name>
</gene>
<evidence type="ECO:0000313" key="3">
    <source>
        <dbReference type="EMBL" id="MDA2805781.1"/>
    </source>
</evidence>
<keyword evidence="1" id="KW-0456">Lyase</keyword>
<dbReference type="EMBL" id="JAQFWP010000025">
    <property type="protein sequence ID" value="MDA2805781.1"/>
    <property type="molecule type" value="Genomic_DNA"/>
</dbReference>
<name>A0ABT4TM54_9ACTN</name>
<dbReference type="Gene3D" id="3.20.20.140">
    <property type="entry name" value="Metal-dependent hydrolases"/>
    <property type="match status" value="1"/>
</dbReference>
<dbReference type="Pfam" id="PF04909">
    <property type="entry name" value="Amidohydro_2"/>
    <property type="match status" value="1"/>
</dbReference>
<dbReference type="InterPro" id="IPR032466">
    <property type="entry name" value="Metal_Hydrolase"/>
</dbReference>
<accession>A0ABT4TM54</accession>
<protein>
    <submittedName>
        <fullName evidence="3">Amidohydrolase family protein</fullName>
    </submittedName>
</protein>
<dbReference type="PANTHER" id="PTHR21240">
    <property type="entry name" value="2-AMINO-3-CARBOXYLMUCONATE-6-SEMIALDEHYDE DECARBOXYLASE"/>
    <property type="match status" value="1"/>
</dbReference>
<dbReference type="SUPFAM" id="SSF51556">
    <property type="entry name" value="Metallo-dependent hydrolases"/>
    <property type="match status" value="1"/>
</dbReference>